<name>A0ACB9ME48_9MYRT</name>
<organism evidence="1 2">
    <name type="scientific">Melastoma candidum</name>
    <dbReference type="NCBI Taxonomy" id="119954"/>
    <lineage>
        <taxon>Eukaryota</taxon>
        <taxon>Viridiplantae</taxon>
        <taxon>Streptophyta</taxon>
        <taxon>Embryophyta</taxon>
        <taxon>Tracheophyta</taxon>
        <taxon>Spermatophyta</taxon>
        <taxon>Magnoliopsida</taxon>
        <taxon>eudicotyledons</taxon>
        <taxon>Gunneridae</taxon>
        <taxon>Pentapetalae</taxon>
        <taxon>rosids</taxon>
        <taxon>malvids</taxon>
        <taxon>Myrtales</taxon>
        <taxon>Melastomataceae</taxon>
        <taxon>Melastomatoideae</taxon>
        <taxon>Melastomateae</taxon>
        <taxon>Melastoma</taxon>
    </lineage>
</organism>
<gene>
    <name evidence="1" type="ORF">MLD38_035127</name>
</gene>
<dbReference type="Proteomes" id="UP001057402">
    <property type="component" value="Chromosome 10"/>
</dbReference>
<evidence type="ECO:0000313" key="2">
    <source>
        <dbReference type="Proteomes" id="UP001057402"/>
    </source>
</evidence>
<evidence type="ECO:0000313" key="1">
    <source>
        <dbReference type="EMBL" id="KAI4321784.1"/>
    </source>
</evidence>
<comment type="caution">
    <text evidence="1">The sequence shown here is derived from an EMBL/GenBank/DDBJ whole genome shotgun (WGS) entry which is preliminary data.</text>
</comment>
<protein>
    <submittedName>
        <fullName evidence="1">Uncharacterized protein</fullName>
    </submittedName>
</protein>
<dbReference type="EMBL" id="CM042889">
    <property type="protein sequence ID" value="KAI4321784.1"/>
    <property type="molecule type" value="Genomic_DNA"/>
</dbReference>
<reference evidence="2" key="1">
    <citation type="journal article" date="2023" name="Front. Plant Sci.">
        <title>Chromosomal-level genome assembly of Melastoma candidum provides insights into trichome evolution.</title>
        <authorList>
            <person name="Zhong Y."/>
            <person name="Wu W."/>
            <person name="Sun C."/>
            <person name="Zou P."/>
            <person name="Liu Y."/>
            <person name="Dai S."/>
            <person name="Zhou R."/>
        </authorList>
    </citation>
    <scope>NUCLEOTIDE SEQUENCE [LARGE SCALE GENOMIC DNA]</scope>
</reference>
<sequence length="396" mass="45778">MEASLVSVFLSVLLFPLLVIAWSALNWVWFRPRKLERFLRQQGLSGNSYRFLSGDLRDSALMLSHAKSMPSSVSDDVKTRVLPFLHQLIKTHGKNSFMWMGPIPRVIIMDPSHLKDVFSKIHDYQKPDSNPLFRILLDGLVNHEGDKWSMHRKILNPAFHMGKLKLMFPAIHFSTNQLIHKWEEMLSFKESSEVDIWPDLQELTRDVISQTAFGTSIEEGRKIFQLQEELSELTLMAVQSVYIPGWRFVPTKLNRRMRKIDIDIRSLIRDLIQRKEKAIKAGESVGDDLLGLMIESNIKEIQEHGQSGNKVGMSIDDVIVECKLFYLAGQETTSALLLWTMVLLSIHPKWQQRAREEVVQVFGDRHLDFDQLNHLNVVTMILNEHGAKVILRKYQS</sequence>
<accession>A0ACB9ME48</accession>
<keyword evidence="2" id="KW-1185">Reference proteome</keyword>
<proteinExistence type="predicted"/>